<evidence type="ECO:0000313" key="2">
    <source>
        <dbReference type="EMBL" id="KNZ57946.1"/>
    </source>
</evidence>
<protein>
    <submittedName>
        <fullName evidence="2">Uncharacterized protein</fullName>
    </submittedName>
</protein>
<feature type="compositionally biased region" description="Basic residues" evidence="1">
    <location>
        <begin position="1"/>
        <end position="11"/>
    </location>
</feature>
<feature type="region of interest" description="Disordered" evidence="1">
    <location>
        <begin position="1"/>
        <end position="45"/>
    </location>
</feature>
<evidence type="ECO:0000256" key="1">
    <source>
        <dbReference type="SAM" id="MobiDB-lite"/>
    </source>
</evidence>
<feature type="region of interest" description="Disordered" evidence="1">
    <location>
        <begin position="238"/>
        <end position="338"/>
    </location>
</feature>
<accession>A0A0L6VAY1</accession>
<keyword evidence="3" id="KW-1185">Reference proteome</keyword>
<dbReference type="EMBL" id="LAVV01006876">
    <property type="protein sequence ID" value="KNZ57946.1"/>
    <property type="molecule type" value="Genomic_DNA"/>
</dbReference>
<feature type="compositionally biased region" description="Polar residues" evidence="1">
    <location>
        <begin position="255"/>
        <end position="279"/>
    </location>
</feature>
<dbReference type="OrthoDB" id="2507243at2759"/>
<dbReference type="Proteomes" id="UP000037035">
    <property type="component" value="Unassembled WGS sequence"/>
</dbReference>
<dbReference type="AlphaFoldDB" id="A0A0L6VAY1"/>
<evidence type="ECO:0000313" key="3">
    <source>
        <dbReference type="Proteomes" id="UP000037035"/>
    </source>
</evidence>
<dbReference type="STRING" id="27349.A0A0L6VAY1"/>
<reference evidence="2 3" key="1">
    <citation type="submission" date="2015-08" db="EMBL/GenBank/DDBJ databases">
        <title>Next Generation Sequencing and Analysis of the Genome of Puccinia sorghi L Schw, the Causal Agent of Maize Common Rust.</title>
        <authorList>
            <person name="Rochi L."/>
            <person name="Burguener G."/>
            <person name="Darino M."/>
            <person name="Turjanski A."/>
            <person name="Kreff E."/>
            <person name="Dieguez M.J."/>
            <person name="Sacco F."/>
        </authorList>
    </citation>
    <scope>NUCLEOTIDE SEQUENCE [LARGE SCALE GENOMIC DNA]</scope>
    <source>
        <strain evidence="2 3">RO10H11247</strain>
    </source>
</reference>
<comment type="caution">
    <text evidence="2">The sequence shown here is derived from an EMBL/GenBank/DDBJ whole genome shotgun (WGS) entry which is preliminary data.</text>
</comment>
<feature type="compositionally biased region" description="Polar residues" evidence="1">
    <location>
        <begin position="191"/>
        <end position="204"/>
    </location>
</feature>
<sequence>MAMLKRRKRKRENQVDFPQDLFQEKNLFDPDMDQKSLGSASMGGVPISQEISRTYNPRVDPTYGLSPPSVIEPYQTPAVIPGPMPSYHPGQIITYPPFPPPAQSFNLHRPKPPTYLSGQTEASGLPYAVHPTIAHFASPRSPQQNDQKNLAFPIANQDPYAPQPDPYAHPMGDIIPMQNIMPPSAGGDQPAPTQALASPKSPNYQQQVDQLDFFGQPSPALTMVGPLTTDWSEASVVKDAALPQTKNESPDDHSSGTPMNPNPQQSYLNCDSRGSQQILPDQHHDLARRLSGQDWKLVSPPPASPLGEMFKGNTFLPHDSAPEKPSDFIEPALKFTNP</sequence>
<gene>
    <name evidence="2" type="ORF">VP01_2034g2</name>
</gene>
<dbReference type="VEuPathDB" id="FungiDB:VP01_2034g2"/>
<name>A0A0L6VAY1_9BASI</name>
<organism evidence="2 3">
    <name type="scientific">Puccinia sorghi</name>
    <dbReference type="NCBI Taxonomy" id="27349"/>
    <lineage>
        <taxon>Eukaryota</taxon>
        <taxon>Fungi</taxon>
        <taxon>Dikarya</taxon>
        <taxon>Basidiomycota</taxon>
        <taxon>Pucciniomycotina</taxon>
        <taxon>Pucciniomycetes</taxon>
        <taxon>Pucciniales</taxon>
        <taxon>Pucciniaceae</taxon>
        <taxon>Puccinia</taxon>
    </lineage>
</organism>
<proteinExistence type="predicted"/>
<feature type="region of interest" description="Disordered" evidence="1">
    <location>
        <begin position="155"/>
        <end position="204"/>
    </location>
</feature>
<feature type="compositionally biased region" description="Basic and acidic residues" evidence="1">
    <location>
        <begin position="22"/>
        <end position="34"/>
    </location>
</feature>